<keyword evidence="4" id="KW-1185">Reference proteome</keyword>
<dbReference type="Gene3D" id="2.60.120.590">
    <property type="entry name" value="Alpha-ketoglutarate-dependent dioxygenase AlkB-like"/>
    <property type="match status" value="1"/>
</dbReference>
<feature type="domain" description="Fe2OG dioxygenase" evidence="2">
    <location>
        <begin position="256"/>
        <end position="375"/>
    </location>
</feature>
<accession>A0A9Q9DVM2</accession>
<name>A0A9Q9DVM2_CURCL</name>
<feature type="compositionally biased region" description="Basic residues" evidence="1">
    <location>
        <begin position="1"/>
        <end position="10"/>
    </location>
</feature>
<dbReference type="InterPro" id="IPR027450">
    <property type="entry name" value="AlkB-like"/>
</dbReference>
<evidence type="ECO:0000313" key="4">
    <source>
        <dbReference type="Proteomes" id="UP001056012"/>
    </source>
</evidence>
<dbReference type="GO" id="GO:0006307">
    <property type="term" value="P:DNA alkylation repair"/>
    <property type="evidence" value="ECO:0007669"/>
    <property type="project" value="InterPro"/>
</dbReference>
<dbReference type="Pfam" id="PF13532">
    <property type="entry name" value="2OG-FeII_Oxy_2"/>
    <property type="match status" value="1"/>
</dbReference>
<organism evidence="3 4">
    <name type="scientific">Curvularia clavata</name>
    <dbReference type="NCBI Taxonomy" id="95742"/>
    <lineage>
        <taxon>Eukaryota</taxon>
        <taxon>Fungi</taxon>
        <taxon>Dikarya</taxon>
        <taxon>Ascomycota</taxon>
        <taxon>Pezizomycotina</taxon>
        <taxon>Dothideomycetes</taxon>
        <taxon>Pleosporomycetidae</taxon>
        <taxon>Pleosporales</taxon>
        <taxon>Pleosporineae</taxon>
        <taxon>Pleosporaceae</taxon>
        <taxon>Curvularia</taxon>
    </lineage>
</organism>
<dbReference type="Proteomes" id="UP001056012">
    <property type="component" value="Chromosome 5"/>
</dbReference>
<dbReference type="SUPFAM" id="SSF51197">
    <property type="entry name" value="Clavaminate synthase-like"/>
    <property type="match status" value="1"/>
</dbReference>
<evidence type="ECO:0000259" key="2">
    <source>
        <dbReference type="PROSITE" id="PS51471"/>
    </source>
</evidence>
<feature type="region of interest" description="Disordered" evidence="1">
    <location>
        <begin position="1"/>
        <end position="42"/>
    </location>
</feature>
<sequence length="406" mass="45676">MDAFVTRKRKRDEQALEPSIATTPMEARKEEGNENEKEEESTDFKLALLASLHAGVDETVLLEALLAADGSVQQASAYLAQGSGLPPRKRSGPTTMGYQSSLTSYRIAAPHGGPTKKPMVKKGKTLFLYSPEDIETHTPCSIIHNFLPAKQADALLLQLLDDVSTFRRYEFKLFDRVVLSPHTYAFYVNSLEEADKQKTEYVYDGRHIDDVRQSLPEMLNALPQVEEAVNSEIARRIRDFSPDGKKLKYQSPHPWRANTAFVNCYDGPQQSVGYHADQLTYLGPRAVIGSLSLGVAREFRVRKIVAEDDVSYRKDDGSLADAQGQISIHLPHNSLLIMHAEMQEEWKHSIAPAQAIDPHPLAGNKRLNVTYRWYKDSLHPRFTPRCRCGVPTVLRCATRKKESRGM</sequence>
<dbReference type="VEuPathDB" id="FungiDB:yc1106_07278"/>
<dbReference type="OrthoDB" id="545910at2759"/>
<feature type="compositionally biased region" description="Basic and acidic residues" evidence="1">
    <location>
        <begin position="26"/>
        <end position="35"/>
    </location>
</feature>
<dbReference type="GO" id="GO:0051213">
    <property type="term" value="F:dioxygenase activity"/>
    <property type="evidence" value="ECO:0007669"/>
    <property type="project" value="InterPro"/>
</dbReference>
<protein>
    <submittedName>
        <fullName evidence="3">Grf zinc finger domain containing protein</fullName>
    </submittedName>
</protein>
<evidence type="ECO:0000313" key="3">
    <source>
        <dbReference type="EMBL" id="USP80004.1"/>
    </source>
</evidence>
<gene>
    <name evidence="3" type="ORF">yc1106_07278</name>
</gene>
<dbReference type="InterPro" id="IPR005123">
    <property type="entry name" value="Oxoglu/Fe-dep_dioxygenase_dom"/>
</dbReference>
<dbReference type="PANTHER" id="PTHR31212">
    <property type="entry name" value="ALPHA-KETOGLUTARATE-DEPENDENT DIOXYGENASE ALKB HOMOLOG 3"/>
    <property type="match status" value="1"/>
</dbReference>
<dbReference type="PANTHER" id="PTHR31212:SF4">
    <property type="entry name" value="ALPHA-KETOGLUTARATE-DEPENDENT DIOXYGENASE ALKB HOMOLOG 3"/>
    <property type="match status" value="1"/>
</dbReference>
<reference evidence="3" key="1">
    <citation type="submission" date="2021-12" db="EMBL/GenBank/DDBJ databases">
        <title>Curvularia clavata genome.</title>
        <authorList>
            <person name="Cao Y."/>
        </authorList>
    </citation>
    <scope>NUCLEOTIDE SEQUENCE</scope>
    <source>
        <strain evidence="3">Yc1106</strain>
    </source>
</reference>
<dbReference type="AlphaFoldDB" id="A0A9Q9DVM2"/>
<evidence type="ECO:0000256" key="1">
    <source>
        <dbReference type="SAM" id="MobiDB-lite"/>
    </source>
</evidence>
<dbReference type="InterPro" id="IPR037151">
    <property type="entry name" value="AlkB-like_sf"/>
</dbReference>
<dbReference type="FunFam" id="2.60.120.590:FF:000010">
    <property type="entry name" value="GRF zinc finger domain protein"/>
    <property type="match status" value="1"/>
</dbReference>
<dbReference type="EMBL" id="CP089278">
    <property type="protein sequence ID" value="USP80004.1"/>
    <property type="molecule type" value="Genomic_DNA"/>
</dbReference>
<dbReference type="InterPro" id="IPR032854">
    <property type="entry name" value="ALKBH3"/>
</dbReference>
<proteinExistence type="predicted"/>
<dbReference type="PROSITE" id="PS51471">
    <property type="entry name" value="FE2OG_OXY"/>
    <property type="match status" value="1"/>
</dbReference>